<evidence type="ECO:0000313" key="1">
    <source>
        <dbReference type="EMBL" id="MXP31337.1"/>
    </source>
</evidence>
<dbReference type="EMBL" id="WTYE01000001">
    <property type="protein sequence ID" value="MXP31337.1"/>
    <property type="molecule type" value="Genomic_DNA"/>
</dbReference>
<dbReference type="Pfam" id="PF09650">
    <property type="entry name" value="PHA_gran_rgn"/>
    <property type="match status" value="1"/>
</dbReference>
<sequence length="100" mass="11358">MRVPIPHELPKEEVRRRLRERAHEMADHIPGPMAEVITDWPSDDQMHMTIRAMGQDLVGTVDIEDSRLLVEVTLPPMLSFMEGTISGAMKEQGQKLLAKD</sequence>
<evidence type="ECO:0000313" key="3">
    <source>
        <dbReference type="Proteomes" id="UP000446786"/>
    </source>
</evidence>
<reference evidence="1 3" key="1">
    <citation type="submission" date="2019-12" db="EMBL/GenBank/DDBJ databases">
        <title>Genomic-based taxomic classification of the family Erythrobacteraceae.</title>
        <authorList>
            <person name="Xu L."/>
        </authorList>
    </citation>
    <scope>NUCLEOTIDE SEQUENCE [LARGE SCALE GENOMIC DNA]</scope>
    <source>
        <strain evidence="1 3">JCM 16677</strain>
    </source>
</reference>
<accession>A0A845APK7</accession>
<name>A0A845APK7_9SPHN</name>
<dbReference type="EMBL" id="WTYE01000001">
    <property type="protein sequence ID" value="MXP34097.1"/>
    <property type="molecule type" value="Genomic_DNA"/>
</dbReference>
<dbReference type="OrthoDB" id="8853368at2"/>
<dbReference type="AlphaFoldDB" id="A0A845APK7"/>
<proteinExistence type="predicted"/>
<comment type="caution">
    <text evidence="1">The sequence shown here is derived from an EMBL/GenBank/DDBJ whole genome shotgun (WGS) entry which is preliminary data.</text>
</comment>
<dbReference type="Proteomes" id="UP000446786">
    <property type="component" value="Unassembled WGS sequence"/>
</dbReference>
<evidence type="ECO:0008006" key="4">
    <source>
        <dbReference type="Google" id="ProtNLM"/>
    </source>
</evidence>
<dbReference type="InterPro" id="IPR013433">
    <property type="entry name" value="PHA_gran_rgn"/>
</dbReference>
<gene>
    <name evidence="1" type="ORF">GRI94_05800</name>
    <name evidence="2" type="ORF">GRI94_19890</name>
</gene>
<keyword evidence="3" id="KW-1185">Reference proteome</keyword>
<evidence type="ECO:0000313" key="2">
    <source>
        <dbReference type="EMBL" id="MXP34097.1"/>
    </source>
</evidence>
<dbReference type="RefSeq" id="WP_160778791.1">
    <property type="nucleotide sequence ID" value="NZ_BAAAZF010000001.1"/>
</dbReference>
<protein>
    <recommendedName>
        <fullName evidence="4">Polyhydroxyalkanoic acid system protein</fullName>
    </recommendedName>
</protein>
<organism evidence="1 3">
    <name type="scientific">Parerythrobacter jejuensis</name>
    <dbReference type="NCBI Taxonomy" id="795812"/>
    <lineage>
        <taxon>Bacteria</taxon>
        <taxon>Pseudomonadati</taxon>
        <taxon>Pseudomonadota</taxon>
        <taxon>Alphaproteobacteria</taxon>
        <taxon>Sphingomonadales</taxon>
        <taxon>Erythrobacteraceae</taxon>
        <taxon>Parerythrobacter</taxon>
    </lineage>
</organism>